<name>A0ABT6N229_9SPHN</name>
<dbReference type="GO" id="GO:0004557">
    <property type="term" value="F:alpha-galactosidase activity"/>
    <property type="evidence" value="ECO:0007669"/>
    <property type="project" value="UniProtKB-EC"/>
</dbReference>
<dbReference type="InterPro" id="IPR002252">
    <property type="entry name" value="Glyco_hydro_36"/>
</dbReference>
<comment type="catalytic activity">
    <reaction evidence="1">
        <text>Hydrolysis of terminal, non-reducing alpha-D-galactose residues in alpha-D-galactosides, including galactose oligosaccharides, galactomannans and galactolipids.</text>
        <dbReference type="EC" id="3.2.1.22"/>
    </reaction>
</comment>
<evidence type="ECO:0000256" key="3">
    <source>
        <dbReference type="ARBA" id="ARBA00022801"/>
    </source>
</evidence>
<gene>
    <name evidence="6" type="ORF">QGN17_11420</name>
</gene>
<proteinExistence type="predicted"/>
<protein>
    <recommendedName>
        <fullName evidence="2">alpha-galactosidase</fullName>
        <ecNumber evidence="2">3.2.1.22</ecNumber>
    </recommendedName>
</protein>
<dbReference type="InterPro" id="IPR031704">
    <property type="entry name" value="Glyco_hydro_36_N"/>
</dbReference>
<dbReference type="InterPro" id="IPR038417">
    <property type="entry name" value="Alpga-gal_N_sf"/>
</dbReference>
<evidence type="ECO:0000256" key="2">
    <source>
        <dbReference type="ARBA" id="ARBA00012755"/>
    </source>
</evidence>
<dbReference type="EC" id="3.2.1.22" evidence="2"/>
<dbReference type="InterPro" id="IPR050985">
    <property type="entry name" value="Alpha-glycosidase_related"/>
</dbReference>
<dbReference type="CDD" id="cd14791">
    <property type="entry name" value="GH36"/>
    <property type="match status" value="1"/>
</dbReference>
<dbReference type="InterPro" id="IPR013785">
    <property type="entry name" value="Aldolase_TIM"/>
</dbReference>
<dbReference type="Gene3D" id="3.20.20.70">
    <property type="entry name" value="Aldolase class I"/>
    <property type="match status" value="1"/>
</dbReference>
<dbReference type="RefSeq" id="WP_281044615.1">
    <property type="nucleotide sequence ID" value="NZ_JARYGZ010000001.1"/>
</dbReference>
<feature type="domain" description="Glycosyl hydrolase family 36 N-terminal" evidence="5">
    <location>
        <begin position="14"/>
        <end position="235"/>
    </location>
</feature>
<dbReference type="PANTHER" id="PTHR43053:SF3">
    <property type="entry name" value="ALPHA-GALACTOSIDASE C-RELATED"/>
    <property type="match status" value="1"/>
</dbReference>
<organism evidence="6 7">
    <name type="scientific">Sphingomonas oryzagri</name>
    <dbReference type="NCBI Taxonomy" id="3042314"/>
    <lineage>
        <taxon>Bacteria</taxon>
        <taxon>Pseudomonadati</taxon>
        <taxon>Pseudomonadota</taxon>
        <taxon>Alphaproteobacteria</taxon>
        <taxon>Sphingomonadales</taxon>
        <taxon>Sphingomonadaceae</taxon>
        <taxon>Sphingomonas</taxon>
    </lineage>
</organism>
<dbReference type="Proteomes" id="UP001160625">
    <property type="component" value="Unassembled WGS sequence"/>
</dbReference>
<dbReference type="SUPFAM" id="SSF51445">
    <property type="entry name" value="(Trans)glycosidases"/>
    <property type="match status" value="1"/>
</dbReference>
<dbReference type="EMBL" id="JARYGZ010000001">
    <property type="protein sequence ID" value="MDH7639340.1"/>
    <property type="molecule type" value="Genomic_DNA"/>
</dbReference>
<reference evidence="6" key="1">
    <citation type="submission" date="2023-04" db="EMBL/GenBank/DDBJ databases">
        <title>Sphingomonas sp. MAHUQ-71 isolated from rice field.</title>
        <authorList>
            <person name="Huq M.A."/>
        </authorList>
    </citation>
    <scope>NUCLEOTIDE SEQUENCE</scope>
    <source>
        <strain evidence="6">MAHUQ-71</strain>
    </source>
</reference>
<evidence type="ECO:0000313" key="7">
    <source>
        <dbReference type="Proteomes" id="UP001160625"/>
    </source>
</evidence>
<keyword evidence="7" id="KW-1185">Reference proteome</keyword>
<evidence type="ECO:0000256" key="1">
    <source>
        <dbReference type="ARBA" id="ARBA00001255"/>
    </source>
</evidence>
<dbReference type="PANTHER" id="PTHR43053">
    <property type="entry name" value="GLYCOSIDASE FAMILY 31"/>
    <property type="match status" value="1"/>
</dbReference>
<dbReference type="Gene3D" id="2.70.98.60">
    <property type="entry name" value="alpha-galactosidase from lactobacil brevis"/>
    <property type="match status" value="1"/>
</dbReference>
<accession>A0ABT6N229</accession>
<comment type="caution">
    <text evidence="6">The sequence shown here is derived from an EMBL/GenBank/DDBJ whole genome shotgun (WGS) entry which is preliminary data.</text>
</comment>
<evidence type="ECO:0000256" key="4">
    <source>
        <dbReference type="ARBA" id="ARBA00023295"/>
    </source>
</evidence>
<sequence>MSLVLEKRSDLPPLWRWWGARVGMTALASLSDGRPPASFSLDVDQPLDVAPAFGSGRFGAPALRAHRDGRSFSHRFRHVRTEADGARILMLLTDPVARISLEQEVALDAKSDVLTLSTLVRNDGDTPLSIEWLAAATLPLPADCETLRAFTGRHTAEFAPVLVAMPSDSWVRENRRGLTGHAGPPGVFISGPGGTRHAGRTYAAQLAWSGNHRIEVACDDDGLWTLQMGEAFAPGEIVLSPGASYRTPAMLATFSADGLNGASQNFHAAIRRRAPWPREGMRPRPVHLNSWEGLYFAQDESSLKELATRAAVLGAERFVVDDGWFRGRDNDEAALGDWVADPRKYPRGLGPLAGHVTSLGMEFGLWVEPEMVSPDSDLFRAHPEWILQIDGQPLLTARHQLVLDLGRSDVRDHLFDRLDELLSGLPIAYLKWDHNRDLVAAGGADGRARYHDQVVGAYALFDRLLAAYPGLEIEACAGGGGRIDAGIAERCHRFWTSDCIDATSRVEMQRGFLAFMPPEMMGSHVGASPAHSTGRSQGMAFRSAVALPGHFGIELDPATLDEANEALLADGVARYKALRDRLHHGRVWLGEGPDGLVWQAHGEAGRGLLIVTRTAPGHLRRPPSIVLPHCAGAGPLRVRLLHLASEAGHPAPDAPLFARMREAGEVFDGDWLAQAGLPTPAMKAESVAVYEMEAA</sequence>
<evidence type="ECO:0000259" key="5">
    <source>
        <dbReference type="Pfam" id="PF16875"/>
    </source>
</evidence>
<evidence type="ECO:0000313" key="6">
    <source>
        <dbReference type="EMBL" id="MDH7639340.1"/>
    </source>
</evidence>
<keyword evidence="3 6" id="KW-0378">Hydrolase</keyword>
<dbReference type="InterPro" id="IPR017853">
    <property type="entry name" value="GH"/>
</dbReference>
<dbReference type="Pfam" id="PF02065">
    <property type="entry name" value="Melibiase"/>
    <property type="match status" value="1"/>
</dbReference>
<dbReference type="Pfam" id="PF16875">
    <property type="entry name" value="Glyco_hydro_36N"/>
    <property type="match status" value="1"/>
</dbReference>
<dbReference type="PRINTS" id="PR00743">
    <property type="entry name" value="GLHYDRLASE36"/>
</dbReference>
<keyword evidence="4 6" id="KW-0326">Glycosidase</keyword>